<feature type="region of interest" description="Disordered" evidence="1">
    <location>
        <begin position="132"/>
        <end position="162"/>
    </location>
</feature>
<keyword evidence="2" id="KW-1185">Reference proteome</keyword>
<sequence>MGLTLCTTTTTNTHLCPLAMRDALLEEEDAVALSTLLSEERPHGPRGDPDVYELARARDAVAFRPCRGDRSLGVDRAAEQVGLASGRADAEGLWVSSLRPVLQSQEVTASAHHDRVRQGTEAQMSLLLAPQQVQGQHIETRDAHSSESAVPVAAEPPINSPM</sequence>
<proteinExistence type="predicted"/>
<gene>
    <name evidence="3" type="primary">LOC106744490</name>
</gene>
<reference evidence="3" key="1">
    <citation type="submission" date="2025-08" db="UniProtKB">
        <authorList>
            <consortium name="RefSeq"/>
        </authorList>
    </citation>
    <scope>IDENTIFICATION</scope>
</reference>
<evidence type="ECO:0000313" key="2">
    <source>
        <dbReference type="Proteomes" id="UP000515204"/>
    </source>
</evidence>
<dbReference type="OrthoDB" id="10574172at2759"/>
<dbReference type="AlphaFoldDB" id="A0A6P3X983"/>
<protein>
    <submittedName>
        <fullName evidence="3">Uncharacterized protein LOC106744490</fullName>
    </submittedName>
</protein>
<dbReference type="GeneID" id="106744490"/>
<dbReference type="Proteomes" id="UP000515204">
    <property type="component" value="Unplaced"/>
</dbReference>
<evidence type="ECO:0000313" key="3">
    <source>
        <dbReference type="RefSeq" id="XP_014474810.1"/>
    </source>
</evidence>
<dbReference type="RefSeq" id="XP_014474810.1">
    <property type="nucleotide sequence ID" value="XM_014619324.1"/>
</dbReference>
<organism evidence="2 3">
    <name type="scientific">Dinoponera quadriceps</name>
    <name type="common">South American ant</name>
    <dbReference type="NCBI Taxonomy" id="609295"/>
    <lineage>
        <taxon>Eukaryota</taxon>
        <taxon>Metazoa</taxon>
        <taxon>Ecdysozoa</taxon>
        <taxon>Arthropoda</taxon>
        <taxon>Hexapoda</taxon>
        <taxon>Insecta</taxon>
        <taxon>Pterygota</taxon>
        <taxon>Neoptera</taxon>
        <taxon>Endopterygota</taxon>
        <taxon>Hymenoptera</taxon>
        <taxon>Apocrita</taxon>
        <taxon>Aculeata</taxon>
        <taxon>Formicoidea</taxon>
        <taxon>Formicidae</taxon>
        <taxon>Ponerinae</taxon>
        <taxon>Ponerini</taxon>
        <taxon>Dinoponera</taxon>
    </lineage>
</organism>
<dbReference type="KEGG" id="dqu:106744490"/>
<name>A0A6P3X983_DINQU</name>
<evidence type="ECO:0000256" key="1">
    <source>
        <dbReference type="SAM" id="MobiDB-lite"/>
    </source>
</evidence>
<accession>A0A6P3X983</accession>